<evidence type="ECO:0000256" key="9">
    <source>
        <dbReference type="ARBA" id="ARBA00023136"/>
    </source>
</evidence>
<evidence type="ECO:0000256" key="8">
    <source>
        <dbReference type="ARBA" id="ARBA00023077"/>
    </source>
</evidence>
<dbReference type="Gene3D" id="2.40.170.20">
    <property type="entry name" value="TonB-dependent receptor, beta-barrel domain"/>
    <property type="match status" value="1"/>
</dbReference>
<gene>
    <name evidence="16" type="ORF">M124_1192</name>
</gene>
<evidence type="ECO:0000256" key="13">
    <source>
        <dbReference type="RuleBase" id="RU003357"/>
    </source>
</evidence>
<dbReference type="InterPro" id="IPR023997">
    <property type="entry name" value="TonB-dep_OMP_SusC/RagA_CS"/>
</dbReference>
<keyword evidence="7" id="KW-0408">Iron</keyword>
<keyword evidence="4" id="KW-0406">Ion transport</keyword>
<evidence type="ECO:0000256" key="12">
    <source>
        <dbReference type="PROSITE-ProRule" id="PRU01360"/>
    </source>
</evidence>
<organism evidence="16 17">
    <name type="scientific">Bacteroides fragilis str. 3988T(B)14</name>
    <dbReference type="NCBI Taxonomy" id="1339315"/>
    <lineage>
        <taxon>Bacteria</taxon>
        <taxon>Pseudomonadati</taxon>
        <taxon>Bacteroidota</taxon>
        <taxon>Bacteroidia</taxon>
        <taxon>Bacteroidales</taxon>
        <taxon>Bacteroidaceae</taxon>
        <taxon>Bacteroides</taxon>
    </lineage>
</organism>
<evidence type="ECO:0000256" key="2">
    <source>
        <dbReference type="ARBA" id="ARBA00022448"/>
    </source>
</evidence>
<feature type="signal peptide" evidence="14">
    <location>
        <begin position="1"/>
        <end position="27"/>
    </location>
</feature>
<dbReference type="InterPro" id="IPR008969">
    <property type="entry name" value="CarboxyPept-like_regulatory"/>
</dbReference>
<proteinExistence type="inferred from homology"/>
<dbReference type="InterPro" id="IPR012910">
    <property type="entry name" value="Plug_dom"/>
</dbReference>
<dbReference type="Gene3D" id="3.55.50.30">
    <property type="match status" value="1"/>
</dbReference>
<evidence type="ECO:0000256" key="1">
    <source>
        <dbReference type="ARBA" id="ARBA00004571"/>
    </source>
</evidence>
<evidence type="ECO:0000256" key="10">
    <source>
        <dbReference type="ARBA" id="ARBA00023170"/>
    </source>
</evidence>
<dbReference type="InterPro" id="IPR023996">
    <property type="entry name" value="TonB-dep_OMP_SusC/RagA"/>
</dbReference>
<dbReference type="RefSeq" id="WP_005786045.1">
    <property type="nucleotide sequence ID" value="NZ_JGCY01000253.1"/>
</dbReference>
<dbReference type="GO" id="GO:0044718">
    <property type="term" value="P:siderophore transmembrane transport"/>
    <property type="evidence" value="ECO:0007669"/>
    <property type="project" value="TreeGrafter"/>
</dbReference>
<dbReference type="FunFam" id="2.60.40.1120:FF:000003">
    <property type="entry name" value="Outer membrane protein Omp121"/>
    <property type="match status" value="1"/>
</dbReference>
<dbReference type="GO" id="GO:0009279">
    <property type="term" value="C:cell outer membrane"/>
    <property type="evidence" value="ECO:0007669"/>
    <property type="project" value="UniProtKB-SubCell"/>
</dbReference>
<dbReference type="InterPro" id="IPR036942">
    <property type="entry name" value="Beta-barrel_TonB_sf"/>
</dbReference>
<evidence type="ECO:0000256" key="3">
    <source>
        <dbReference type="ARBA" id="ARBA00022452"/>
    </source>
</evidence>
<dbReference type="NCBIfam" id="TIGR04056">
    <property type="entry name" value="OMP_RagA_SusC"/>
    <property type="match status" value="1"/>
</dbReference>
<comment type="similarity">
    <text evidence="12 13">Belongs to the TonB-dependent receptor family.</text>
</comment>
<dbReference type="Gene3D" id="2.170.130.10">
    <property type="entry name" value="TonB-dependent receptor, plug domain"/>
    <property type="match status" value="1"/>
</dbReference>
<dbReference type="Pfam" id="PF07715">
    <property type="entry name" value="Plug"/>
    <property type="match status" value="1"/>
</dbReference>
<evidence type="ECO:0000313" key="17">
    <source>
        <dbReference type="Proteomes" id="UP000020529"/>
    </source>
</evidence>
<keyword evidence="3 12" id="KW-1134">Transmembrane beta strand</keyword>
<evidence type="ECO:0000256" key="6">
    <source>
        <dbReference type="ARBA" id="ARBA00022729"/>
    </source>
</evidence>
<dbReference type="PATRIC" id="fig|1339315.3.peg.1979"/>
<evidence type="ECO:0000256" key="7">
    <source>
        <dbReference type="ARBA" id="ARBA00023004"/>
    </source>
</evidence>
<dbReference type="Pfam" id="PF13715">
    <property type="entry name" value="CarbopepD_reg_2"/>
    <property type="match status" value="1"/>
</dbReference>
<dbReference type="GO" id="GO:0015344">
    <property type="term" value="F:siderophore uptake transmembrane transporter activity"/>
    <property type="evidence" value="ECO:0007669"/>
    <property type="project" value="TreeGrafter"/>
</dbReference>
<dbReference type="Pfam" id="PF07660">
    <property type="entry name" value="STN"/>
    <property type="match status" value="1"/>
</dbReference>
<keyword evidence="2 12" id="KW-0813">Transport</keyword>
<reference evidence="16 17" key="1">
    <citation type="submission" date="2014-02" db="EMBL/GenBank/DDBJ databases">
        <authorList>
            <person name="Sears C."/>
            <person name="Carroll K."/>
            <person name="Sack B.R."/>
            <person name="Qadri F."/>
            <person name="Myers L.L."/>
            <person name="Chung G.-T."/>
            <person name="Escheverria P."/>
            <person name="Fraser C.M."/>
            <person name="Sadzewicz L."/>
            <person name="Shefchek K.A."/>
            <person name="Tallon L."/>
            <person name="Das S.P."/>
            <person name="Daugherty S."/>
            <person name="Mongodin E.F."/>
        </authorList>
    </citation>
    <scope>NUCLEOTIDE SEQUENCE [LARGE SCALE GENOMIC DNA]</scope>
    <source>
        <strain evidence="17">3988T(B)14</strain>
    </source>
</reference>
<dbReference type="Pfam" id="PF00593">
    <property type="entry name" value="TonB_dep_Rec_b-barrel"/>
    <property type="match status" value="1"/>
</dbReference>
<dbReference type="NCBIfam" id="TIGR04057">
    <property type="entry name" value="SusC_RagA_signa"/>
    <property type="match status" value="1"/>
</dbReference>
<keyword evidence="6 14" id="KW-0732">Signal</keyword>
<feature type="chain" id="PRO_5001479091" evidence="14">
    <location>
        <begin position="28"/>
        <end position="1101"/>
    </location>
</feature>
<keyword evidence="9 12" id="KW-0472">Membrane</keyword>
<accession>A0A015TW36</accession>
<feature type="domain" description="Secretin/TonB short N-terminal" evidence="15">
    <location>
        <begin position="54"/>
        <end position="105"/>
    </location>
</feature>
<keyword evidence="5 12" id="KW-0812">Transmembrane</keyword>
<dbReference type="SUPFAM" id="SSF56935">
    <property type="entry name" value="Porins"/>
    <property type="match status" value="1"/>
</dbReference>
<evidence type="ECO:0000259" key="15">
    <source>
        <dbReference type="SMART" id="SM00965"/>
    </source>
</evidence>
<keyword evidence="8 13" id="KW-0798">TonB box</keyword>
<dbReference type="GeneID" id="60369368"/>
<evidence type="ECO:0000256" key="11">
    <source>
        <dbReference type="ARBA" id="ARBA00023237"/>
    </source>
</evidence>
<evidence type="ECO:0000313" key="16">
    <source>
        <dbReference type="EMBL" id="EXY74981.1"/>
    </source>
</evidence>
<protein>
    <submittedName>
        <fullName evidence="16">TonB-linked outer membrane, SusC/RagA family protein</fullName>
    </submittedName>
</protein>
<keyword evidence="10" id="KW-0675">Receptor</keyword>
<dbReference type="InterPro" id="IPR039426">
    <property type="entry name" value="TonB-dep_rcpt-like"/>
</dbReference>
<keyword evidence="4" id="KW-0410">Iron transport</keyword>
<dbReference type="PANTHER" id="PTHR30069:SF29">
    <property type="entry name" value="HEMOGLOBIN AND HEMOGLOBIN-HAPTOGLOBIN-BINDING PROTEIN 1-RELATED"/>
    <property type="match status" value="1"/>
</dbReference>
<dbReference type="EMBL" id="JGCY01000253">
    <property type="protein sequence ID" value="EXY74981.1"/>
    <property type="molecule type" value="Genomic_DNA"/>
</dbReference>
<dbReference type="PROSITE" id="PS52016">
    <property type="entry name" value="TONB_DEPENDENT_REC_3"/>
    <property type="match status" value="1"/>
</dbReference>
<sequence length="1101" mass="121540">MKKSVKHKFQYLLFFLLSMPAFIFASAQDIRVNIDFTKASLGSVLNEIGRQTSLSIVYNTGDVNPTQPVSIKASNENITTVMNRLLRGTGLSYSIMNKHLILSTTDKNHSIQQEKVTVTGNISDAKGEPLIGVSILVKGTSNGTITDMNGHFSLPVAKGDVIEISYIGYAPQAITVTDSKPLKIVMKEDAEVLDEVVVTALGIKRAQKALSYNVQQVGGDAINTVKDANFINSLQGKVAGVTINNSAGGVGSASRVVMRGTKSITKDNNALYVIDGIPMFNVSFGKSEGSFATQSGSDGVADLNPDDIESINMLTGPSAAALYGNAAANGVVLINTKKGSAEKTTLTVSNNTMFSDAYMMPEMQNRYGNNPGEFASWGNKTKQSYDPSRFFNTGVNVINAISFSTGTKKNQTYASASTTNATGILPNNSYSRYNFSIRNTATFLKDRLTLDVGASYIIQNDKNITAQGQYFNPLPALYLFPRNDNFEEIRMFERYSESRGVNVQFWPYGHQGLSLQNPYWIMKRMNRKTEKKRYMINASLTYKLTDWLNVAGRVKVDNSDIRMTQERYASTLTTFAGANGFYSDQNRTDRNTYADMMVNIDKRIGDFSLNANIGASIKDLVYEQMGNEGDLAGIPNFFTVRNINYESNYKPKQFGYHDQSQGVFANIELGWRSMAYLTLTGRNDWESQLAFTKHSSFFYPSIGGSVVLSEMFRLPEFISYAKLRGSYSSVASSFERYLSNPGFEFNEQSHQWGSSTTLPATNLKPEDTRSWEIGLNARLWNHFSIDATYYHSNTYNQTFNITLASSSGYSSAIVQTGNIQNYGLELALGYNNTWGDFSWNSSLTYTMNRNKVKRLASGATNPITGEIIDMPELRMAVLGADGYGPRVILREGGTMGDLYVDKGLRTDGNGNIWVDSQTGKVGVQDYAEPKKIGTMNPDFNMGFSNTFSYKGINLGVVLTARVGGLCVSNTQGILDYYGVSKATADARDAGGVWINNGFVDAKSYYQTIGGSTGGLGQYYTYSATNIRLSELNLSYTLPRKWFNNKVGITAGIVGKNLWMIYCKAPFDPEMTPSTTSNFYQGVDYFMQPSTRNIGFNVKFQF</sequence>
<evidence type="ECO:0000256" key="5">
    <source>
        <dbReference type="ARBA" id="ARBA00022692"/>
    </source>
</evidence>
<dbReference type="InterPro" id="IPR011662">
    <property type="entry name" value="Secretin/TonB_short_N"/>
</dbReference>
<comment type="subcellular location">
    <subcellularLocation>
        <location evidence="1 12">Cell outer membrane</location>
        <topology evidence="1 12">Multi-pass membrane protein</topology>
    </subcellularLocation>
</comment>
<dbReference type="Gene3D" id="2.60.40.1120">
    <property type="entry name" value="Carboxypeptidase-like, regulatory domain"/>
    <property type="match status" value="1"/>
</dbReference>
<evidence type="ECO:0000256" key="14">
    <source>
        <dbReference type="SAM" id="SignalP"/>
    </source>
</evidence>
<dbReference type="PANTHER" id="PTHR30069">
    <property type="entry name" value="TONB-DEPENDENT OUTER MEMBRANE RECEPTOR"/>
    <property type="match status" value="1"/>
</dbReference>
<comment type="caution">
    <text evidence="16">The sequence shown here is derived from an EMBL/GenBank/DDBJ whole genome shotgun (WGS) entry which is preliminary data.</text>
</comment>
<name>A0A015TW36_BACFG</name>
<dbReference type="AlphaFoldDB" id="A0A015TW36"/>
<keyword evidence="11 12" id="KW-0998">Cell outer membrane</keyword>
<dbReference type="SMART" id="SM00965">
    <property type="entry name" value="STN"/>
    <property type="match status" value="1"/>
</dbReference>
<dbReference type="SUPFAM" id="SSF49464">
    <property type="entry name" value="Carboxypeptidase regulatory domain-like"/>
    <property type="match status" value="1"/>
</dbReference>
<dbReference type="InterPro" id="IPR037066">
    <property type="entry name" value="Plug_dom_sf"/>
</dbReference>
<evidence type="ECO:0000256" key="4">
    <source>
        <dbReference type="ARBA" id="ARBA00022496"/>
    </source>
</evidence>
<dbReference type="InterPro" id="IPR000531">
    <property type="entry name" value="Beta-barrel_TonB"/>
</dbReference>
<dbReference type="Proteomes" id="UP000020529">
    <property type="component" value="Unassembled WGS sequence"/>
</dbReference>